<dbReference type="GO" id="GO:0005975">
    <property type="term" value="P:carbohydrate metabolic process"/>
    <property type="evidence" value="ECO:0007669"/>
    <property type="project" value="InterPro"/>
</dbReference>
<dbReference type="GO" id="GO:0030203">
    <property type="term" value="P:glycosaminoglycan metabolic process"/>
    <property type="evidence" value="ECO:0007669"/>
    <property type="project" value="TreeGrafter"/>
</dbReference>
<sequence>MISVPGTLSSLVLLLLAVLLSIVGCAGLVPKPTEHVVRPGVYYLLNQPLEFVHNYYQCDLLQNALNRFVKRLEQISVDVEDGDDPIETLSILSKVLIQINTGCDESVQPLWPSESMIETYVVDISDGIISIVADQIWGILHGLETVLQLIFRNRHRTPLVQCQLIMDTPRFVHRGYLIDTSRHYLQTGLIIDFLEAMTMVKMNVLHWHIVDETSFPYYSYTFPNLTLKGAYDPQVYVYTHSDVMRIIHEARYRGIRVMPEFDTPGHTQCWGHGHPELLTQCFDDKGKSTGELGPIDPTRDSSYDFMRALLTEIKQTFWENFIHLGGDEVDFSCWSSNPDVKSFMEKMQFGANYSLLQSYYMEKLISLTHDIGDKRPIRTVVWQEVFDHGFRADNGTIIHVWKEDWRSEMKNVTSAGFNALLSSCWYLNYIYYGNDWIKQYNCDPADFGGTPEEIARVLGGEAAMWGEYVDDTNIFSRSWPRGAAVAERLWSTGLLKDTEFRPRFKRLRCQMLKRGWRVEPITGPGHCP</sequence>
<dbReference type="InterPro" id="IPR025705">
    <property type="entry name" value="Beta_hexosaminidase_sua/sub"/>
</dbReference>
<dbReference type="SUPFAM" id="SSF51445">
    <property type="entry name" value="(Trans)glycosidases"/>
    <property type="match status" value="1"/>
</dbReference>
<evidence type="ECO:0000256" key="9">
    <source>
        <dbReference type="PIRSR" id="PIRSR001093-2"/>
    </source>
</evidence>
<dbReference type="Pfam" id="PF14845">
    <property type="entry name" value="Glycohydro_20b2"/>
    <property type="match status" value="1"/>
</dbReference>
<keyword evidence="9" id="KW-1015">Disulfide bond</keyword>
<evidence type="ECO:0000256" key="1">
    <source>
        <dbReference type="ARBA" id="ARBA00001231"/>
    </source>
</evidence>
<dbReference type="EC" id="3.2.1.52" evidence="7"/>
<keyword evidence="4 7" id="KW-0378">Hydrolase</keyword>
<dbReference type="PANTHER" id="PTHR22600">
    <property type="entry name" value="BETA-HEXOSAMINIDASE"/>
    <property type="match status" value="1"/>
</dbReference>
<evidence type="ECO:0000259" key="12">
    <source>
        <dbReference type="Pfam" id="PF14845"/>
    </source>
</evidence>
<evidence type="ECO:0000256" key="2">
    <source>
        <dbReference type="ARBA" id="ARBA00006285"/>
    </source>
</evidence>
<dbReference type="Gene3D" id="3.20.20.80">
    <property type="entry name" value="Glycosidases"/>
    <property type="match status" value="1"/>
</dbReference>
<dbReference type="CDD" id="cd06562">
    <property type="entry name" value="GH20_HexA_HexB-like"/>
    <property type="match status" value="1"/>
</dbReference>
<name>A0A4E0RDG0_FASHE</name>
<feature type="chain" id="PRO_5020032494" description="Beta-hexosaminidase" evidence="10">
    <location>
        <begin position="28"/>
        <end position="528"/>
    </location>
</feature>
<evidence type="ECO:0000256" key="10">
    <source>
        <dbReference type="SAM" id="SignalP"/>
    </source>
</evidence>
<dbReference type="PRINTS" id="PR00738">
    <property type="entry name" value="GLHYDRLASE20"/>
</dbReference>
<protein>
    <recommendedName>
        <fullName evidence="7">Beta-hexosaminidase</fullName>
        <ecNumber evidence="7">3.2.1.52</ecNumber>
    </recommendedName>
</protein>
<keyword evidence="14" id="KW-1185">Reference proteome</keyword>
<dbReference type="FunFam" id="3.20.20.80:FF:000063">
    <property type="entry name" value="Beta-hexosaminidase"/>
    <property type="match status" value="1"/>
</dbReference>
<proteinExistence type="inferred from homology"/>
<evidence type="ECO:0000313" key="13">
    <source>
        <dbReference type="EMBL" id="THD26849.1"/>
    </source>
</evidence>
<evidence type="ECO:0000256" key="3">
    <source>
        <dbReference type="ARBA" id="ARBA00022729"/>
    </source>
</evidence>
<accession>A0A4E0RDG0</accession>
<feature type="domain" description="Glycoside hydrolase family 20 catalytic" evidence="11">
    <location>
        <begin position="171"/>
        <end position="492"/>
    </location>
</feature>
<evidence type="ECO:0000259" key="11">
    <source>
        <dbReference type="Pfam" id="PF00728"/>
    </source>
</evidence>
<dbReference type="GO" id="GO:0006689">
    <property type="term" value="P:ganglioside catabolic process"/>
    <property type="evidence" value="ECO:0007669"/>
    <property type="project" value="TreeGrafter"/>
</dbReference>
<dbReference type="AlphaFoldDB" id="A0A4E0RDG0"/>
<dbReference type="PANTHER" id="PTHR22600:SF21">
    <property type="entry name" value="BETA-HEXOSAMINIDASE A"/>
    <property type="match status" value="1"/>
</dbReference>
<dbReference type="InterPro" id="IPR015883">
    <property type="entry name" value="Glyco_hydro_20_cat"/>
</dbReference>
<feature type="disulfide bond" evidence="9">
    <location>
        <begin position="58"/>
        <end position="103"/>
    </location>
</feature>
<gene>
    <name evidence="13" type="ORF">D915_002418</name>
</gene>
<feature type="domain" description="Beta-hexosaminidase eukaryotic type N-terminal" evidence="12">
    <location>
        <begin position="29"/>
        <end position="149"/>
    </location>
</feature>
<dbReference type="SUPFAM" id="SSF55545">
    <property type="entry name" value="beta-N-acetylhexosaminidase-like domain"/>
    <property type="match status" value="1"/>
</dbReference>
<dbReference type="GO" id="GO:0004563">
    <property type="term" value="F:beta-N-acetylhexosaminidase activity"/>
    <property type="evidence" value="ECO:0007669"/>
    <property type="project" value="UniProtKB-EC"/>
</dbReference>
<dbReference type="Proteomes" id="UP000230066">
    <property type="component" value="Unassembled WGS sequence"/>
</dbReference>
<comment type="similarity">
    <text evidence="2 7">Belongs to the glycosyl hydrolase 20 family.</text>
</comment>
<dbReference type="EMBL" id="JXXN02000609">
    <property type="protein sequence ID" value="THD26849.1"/>
    <property type="molecule type" value="Genomic_DNA"/>
</dbReference>
<evidence type="ECO:0000256" key="6">
    <source>
        <dbReference type="ARBA" id="ARBA00023295"/>
    </source>
</evidence>
<organism evidence="13 14">
    <name type="scientific">Fasciola hepatica</name>
    <name type="common">Liver fluke</name>
    <dbReference type="NCBI Taxonomy" id="6192"/>
    <lineage>
        <taxon>Eukaryota</taxon>
        <taxon>Metazoa</taxon>
        <taxon>Spiralia</taxon>
        <taxon>Lophotrochozoa</taxon>
        <taxon>Platyhelminthes</taxon>
        <taxon>Trematoda</taxon>
        <taxon>Digenea</taxon>
        <taxon>Plagiorchiida</taxon>
        <taxon>Echinostomata</taxon>
        <taxon>Echinostomatoidea</taxon>
        <taxon>Fasciolidae</taxon>
        <taxon>Fasciola</taxon>
    </lineage>
</organism>
<feature type="signal peptide" evidence="10">
    <location>
        <begin position="1"/>
        <end position="27"/>
    </location>
</feature>
<dbReference type="Gene3D" id="3.30.379.10">
    <property type="entry name" value="Chitobiase/beta-hexosaminidase domain 2-like"/>
    <property type="match status" value="1"/>
</dbReference>
<feature type="active site" description="Proton donor" evidence="8">
    <location>
        <position position="328"/>
    </location>
</feature>
<dbReference type="GO" id="GO:0005764">
    <property type="term" value="C:lysosome"/>
    <property type="evidence" value="ECO:0007669"/>
    <property type="project" value="TreeGrafter"/>
</dbReference>
<keyword evidence="6 7" id="KW-0326">Glycosidase</keyword>
<reference evidence="13" key="1">
    <citation type="submission" date="2019-03" db="EMBL/GenBank/DDBJ databases">
        <title>Improved annotation for the trematode Fasciola hepatica.</title>
        <authorList>
            <person name="Choi Y.-J."/>
            <person name="Martin J."/>
            <person name="Mitreva M."/>
        </authorList>
    </citation>
    <scope>NUCLEOTIDE SEQUENCE [LARGE SCALE GENOMIC DNA]</scope>
</reference>
<evidence type="ECO:0000313" key="14">
    <source>
        <dbReference type="Proteomes" id="UP000230066"/>
    </source>
</evidence>
<dbReference type="InterPro" id="IPR029018">
    <property type="entry name" value="Hex-like_dom2"/>
</dbReference>
<dbReference type="PIRSF" id="PIRSF001093">
    <property type="entry name" value="B-hxosamndse_ab_euk"/>
    <property type="match status" value="1"/>
</dbReference>
<comment type="caution">
    <text evidence="13">The sequence shown here is derived from an EMBL/GenBank/DDBJ whole genome shotgun (WGS) entry which is preliminary data.</text>
</comment>
<dbReference type="GO" id="GO:0016020">
    <property type="term" value="C:membrane"/>
    <property type="evidence" value="ECO:0007669"/>
    <property type="project" value="TreeGrafter"/>
</dbReference>
<evidence type="ECO:0000256" key="8">
    <source>
        <dbReference type="PIRSR" id="PIRSR001093-1"/>
    </source>
</evidence>
<dbReference type="InterPro" id="IPR017853">
    <property type="entry name" value="GH"/>
</dbReference>
<evidence type="ECO:0000256" key="4">
    <source>
        <dbReference type="ARBA" id="ARBA00022801"/>
    </source>
</evidence>
<dbReference type="Pfam" id="PF00728">
    <property type="entry name" value="Glyco_hydro_20"/>
    <property type="match status" value="1"/>
</dbReference>
<keyword evidence="5" id="KW-0325">Glycoprotein</keyword>
<evidence type="ECO:0000256" key="7">
    <source>
        <dbReference type="PIRNR" id="PIRNR001093"/>
    </source>
</evidence>
<dbReference type="InterPro" id="IPR029019">
    <property type="entry name" value="HEX_eukaryotic_N"/>
</dbReference>
<feature type="disulfide bond" evidence="9">
    <location>
        <begin position="281"/>
        <end position="333"/>
    </location>
</feature>
<keyword evidence="3 10" id="KW-0732">Signal</keyword>
<evidence type="ECO:0000256" key="5">
    <source>
        <dbReference type="ARBA" id="ARBA00023180"/>
    </source>
</evidence>
<feature type="disulfide bond" evidence="9">
    <location>
        <begin position="509"/>
        <end position="527"/>
    </location>
</feature>
<comment type="catalytic activity">
    <reaction evidence="1 7">
        <text>Hydrolysis of terminal non-reducing N-acetyl-D-hexosamine residues in N-acetyl-beta-D-hexosaminides.</text>
        <dbReference type="EC" id="3.2.1.52"/>
    </reaction>
</comment>